<evidence type="ECO:0000313" key="2">
    <source>
        <dbReference type="Proteomes" id="UP000009026"/>
    </source>
</evidence>
<dbReference type="STRING" id="1297742.A176_002754"/>
<dbReference type="Proteomes" id="UP000009026">
    <property type="component" value="Chromosome"/>
</dbReference>
<dbReference type="EMBL" id="CP012109">
    <property type="protein sequence ID" value="AKQ65842.1"/>
    <property type="molecule type" value="Genomic_DNA"/>
</dbReference>
<reference evidence="1 2" key="1">
    <citation type="journal article" date="2016" name="PLoS ONE">
        <title>Complete Genome Sequence and Comparative Genomics of a Novel Myxobacterium Myxococcus hansupus.</title>
        <authorList>
            <person name="Sharma G."/>
            <person name="Narwani T."/>
            <person name="Subramanian S."/>
        </authorList>
    </citation>
    <scope>NUCLEOTIDE SEQUENCE [LARGE SCALE GENOMIC DNA]</scope>
    <source>
        <strain evidence="2">mixupus</strain>
    </source>
</reference>
<evidence type="ECO:0008006" key="3">
    <source>
        <dbReference type="Google" id="ProtNLM"/>
    </source>
</evidence>
<keyword evidence="2" id="KW-1185">Reference proteome</keyword>
<gene>
    <name evidence="1" type="ORF">A176_002754</name>
</gene>
<organism evidence="1 2">
    <name type="scientific">Pseudomyxococcus hansupus</name>
    <dbReference type="NCBI Taxonomy" id="1297742"/>
    <lineage>
        <taxon>Bacteria</taxon>
        <taxon>Pseudomonadati</taxon>
        <taxon>Myxococcota</taxon>
        <taxon>Myxococcia</taxon>
        <taxon>Myxococcales</taxon>
        <taxon>Cystobacterineae</taxon>
        <taxon>Myxococcaceae</taxon>
        <taxon>Pseudomyxococcus</taxon>
    </lineage>
</organism>
<dbReference type="AlphaFoldDB" id="A0A0H4XCW6"/>
<sequence length="377" mass="41073">MTTAVPNNVPTPPPGCPFDAEFLPPNLRKHVDPAAPVPLRMMAAKSLVPLNPSDMVGALYMLTFDPDAGVRETAAKTAAGLPDKILGSALRDEEVQPQVLGYFLGLVKDKDAYAEMLVLNPSTPDDAVADVARDCSSKLTEIIGQNQLRLLRNEGILRNLCVNASAPVSLIDNVCDFAVRSGMQLLDVPQMKAARVRVFGPEAAEAPPPQGPTAEEVLQEFEEAADETAAPMEEGKRLTLAQRIMRMSIAEKIKLATLGNKEARTALIRETNKLVAVAVIRSPRITDGEVLACAANRAMMDDVLRVIYSNREWTKNHKVKIALVKNPKVPLTVTMKFLNSFRDAELKDLSRDKNVPAAVQSFAKKLHEKKTAPKKQG</sequence>
<dbReference type="PATRIC" id="fig|1297742.4.peg.2780"/>
<dbReference type="eggNOG" id="ENOG5032SIJ">
    <property type="taxonomic scope" value="Bacteria"/>
</dbReference>
<dbReference type="OrthoDB" id="5506355at2"/>
<name>A0A0H4XCW6_9BACT</name>
<protein>
    <recommendedName>
        <fullName evidence="3">Leucine rich repeat variant</fullName>
    </recommendedName>
</protein>
<proteinExistence type="predicted"/>
<evidence type="ECO:0000313" key="1">
    <source>
        <dbReference type="EMBL" id="AKQ65842.1"/>
    </source>
</evidence>
<dbReference type="KEGG" id="mym:A176_002754"/>
<accession>A0A0H4XCW6</accession>
<dbReference type="RefSeq" id="WP_002636598.1">
    <property type="nucleotide sequence ID" value="NZ_CP012109.1"/>
</dbReference>